<protein>
    <recommendedName>
        <fullName evidence="4">Transmembrane protein</fullName>
    </recommendedName>
</protein>
<evidence type="ECO:0000256" key="1">
    <source>
        <dbReference type="SAM" id="Phobius"/>
    </source>
</evidence>
<dbReference type="VEuPathDB" id="ToxoDB:CSUI_005499"/>
<sequence>MRTERIRYVILLYYFILLRLFFPYIHMIPLSLLLFVLHSLFSFYSSSLVICPSSFSCLMRI</sequence>
<reference evidence="2 3" key="1">
    <citation type="journal article" date="2017" name="Int. J. Parasitol.">
        <title>The genome of the protozoan parasite Cystoisospora suis and a reverse vaccinology approach to identify vaccine candidates.</title>
        <authorList>
            <person name="Palmieri N."/>
            <person name="Shrestha A."/>
            <person name="Ruttkowski B."/>
            <person name="Beck T."/>
            <person name="Vogl C."/>
            <person name="Tomley F."/>
            <person name="Blake D.P."/>
            <person name="Joachim A."/>
        </authorList>
    </citation>
    <scope>NUCLEOTIDE SEQUENCE [LARGE SCALE GENOMIC DNA]</scope>
    <source>
        <strain evidence="2 3">Wien I</strain>
    </source>
</reference>
<keyword evidence="3" id="KW-1185">Reference proteome</keyword>
<keyword evidence="1" id="KW-1133">Transmembrane helix</keyword>
<feature type="transmembrane region" description="Helical" evidence="1">
    <location>
        <begin position="41"/>
        <end position="59"/>
    </location>
</feature>
<evidence type="ECO:0008006" key="4">
    <source>
        <dbReference type="Google" id="ProtNLM"/>
    </source>
</evidence>
<dbReference type="Proteomes" id="UP000221165">
    <property type="component" value="Unassembled WGS sequence"/>
</dbReference>
<evidence type="ECO:0000313" key="2">
    <source>
        <dbReference type="EMBL" id="PHJ20666.1"/>
    </source>
</evidence>
<dbReference type="AlphaFoldDB" id="A0A2C6KXS4"/>
<gene>
    <name evidence="2" type="ORF">CSUI_005499</name>
</gene>
<organism evidence="2 3">
    <name type="scientific">Cystoisospora suis</name>
    <dbReference type="NCBI Taxonomy" id="483139"/>
    <lineage>
        <taxon>Eukaryota</taxon>
        <taxon>Sar</taxon>
        <taxon>Alveolata</taxon>
        <taxon>Apicomplexa</taxon>
        <taxon>Conoidasida</taxon>
        <taxon>Coccidia</taxon>
        <taxon>Eucoccidiorida</taxon>
        <taxon>Eimeriorina</taxon>
        <taxon>Sarcocystidae</taxon>
        <taxon>Cystoisospora</taxon>
    </lineage>
</organism>
<keyword evidence="1" id="KW-0812">Transmembrane</keyword>
<keyword evidence="1" id="KW-0472">Membrane</keyword>
<evidence type="ECO:0000313" key="3">
    <source>
        <dbReference type="Proteomes" id="UP000221165"/>
    </source>
</evidence>
<proteinExistence type="predicted"/>
<feature type="transmembrane region" description="Helical" evidence="1">
    <location>
        <begin position="12"/>
        <end position="35"/>
    </location>
</feature>
<comment type="caution">
    <text evidence="2">The sequence shown here is derived from an EMBL/GenBank/DDBJ whole genome shotgun (WGS) entry which is preliminary data.</text>
</comment>
<dbReference type="RefSeq" id="XP_067922352.1">
    <property type="nucleotide sequence ID" value="XM_068065675.1"/>
</dbReference>
<name>A0A2C6KXS4_9APIC</name>
<accession>A0A2C6KXS4</accession>
<dbReference type="GeneID" id="94428886"/>
<dbReference type="EMBL" id="MIGC01002664">
    <property type="protein sequence ID" value="PHJ20666.1"/>
    <property type="molecule type" value="Genomic_DNA"/>
</dbReference>